<dbReference type="AlphaFoldDB" id="A0AAV1J0K7"/>
<evidence type="ECO:0000256" key="2">
    <source>
        <dbReference type="ARBA" id="ARBA00023121"/>
    </source>
</evidence>
<comment type="similarity">
    <text evidence="1 3">Belongs to the calycin superfamily. Fatty-acid binding protein (FABP) family.</text>
</comment>
<sequence length="138" mass="15804">MEDFLDKQYILVSSENFEDYLVFLGISYIARKTALTLRPIQILSKDNEGRYTLTFKSRLVNTAVTFTPGQEFDEIKPDGVKVRASIAFEGNKLIHIQTEANGRTAKHIREFFQDKMIMTTTANGFNKTAVRNFELVQS</sequence>
<evidence type="ECO:0000313" key="6">
    <source>
        <dbReference type="Proteomes" id="UP001497472"/>
    </source>
</evidence>
<dbReference type="InterPro" id="IPR012674">
    <property type="entry name" value="Calycin"/>
</dbReference>
<dbReference type="Pfam" id="PF00061">
    <property type="entry name" value="Lipocalin"/>
    <property type="match status" value="1"/>
</dbReference>
<name>A0AAV1J0K7_9NEOP</name>
<dbReference type="CDD" id="cd00742">
    <property type="entry name" value="FABP"/>
    <property type="match status" value="1"/>
</dbReference>
<feature type="domain" description="Cytosolic fatty-acid binding proteins" evidence="4">
    <location>
        <begin position="7"/>
        <end position="24"/>
    </location>
</feature>
<evidence type="ECO:0000313" key="5">
    <source>
        <dbReference type="EMBL" id="CAK1541757.1"/>
    </source>
</evidence>
<evidence type="ECO:0000259" key="4">
    <source>
        <dbReference type="PROSITE" id="PS00214"/>
    </source>
</evidence>
<dbReference type="PRINTS" id="PR00178">
    <property type="entry name" value="FATTYACIDBP"/>
</dbReference>
<dbReference type="EMBL" id="CAVLEF010000002">
    <property type="protein sequence ID" value="CAK1541757.1"/>
    <property type="molecule type" value="Genomic_DNA"/>
</dbReference>
<dbReference type="InterPro" id="IPR031259">
    <property type="entry name" value="ILBP"/>
</dbReference>
<keyword evidence="6" id="KW-1185">Reference proteome</keyword>
<reference evidence="5 6" key="1">
    <citation type="submission" date="2023-11" db="EMBL/GenBank/DDBJ databases">
        <authorList>
            <person name="Okamura Y."/>
        </authorList>
    </citation>
    <scope>NUCLEOTIDE SEQUENCE [LARGE SCALE GENOMIC DNA]</scope>
</reference>
<gene>
    <name evidence="5" type="ORF">LNINA_LOCUS1713</name>
</gene>
<accession>A0AAV1J0K7</accession>
<keyword evidence="3" id="KW-0813">Transport</keyword>
<dbReference type="PANTHER" id="PTHR11955">
    <property type="entry name" value="FATTY ACID BINDING PROTEIN"/>
    <property type="match status" value="1"/>
</dbReference>
<dbReference type="Proteomes" id="UP001497472">
    <property type="component" value="Unassembled WGS sequence"/>
</dbReference>
<organism evidence="5 6">
    <name type="scientific">Leptosia nina</name>
    <dbReference type="NCBI Taxonomy" id="320188"/>
    <lineage>
        <taxon>Eukaryota</taxon>
        <taxon>Metazoa</taxon>
        <taxon>Ecdysozoa</taxon>
        <taxon>Arthropoda</taxon>
        <taxon>Hexapoda</taxon>
        <taxon>Insecta</taxon>
        <taxon>Pterygota</taxon>
        <taxon>Neoptera</taxon>
        <taxon>Endopterygota</taxon>
        <taxon>Lepidoptera</taxon>
        <taxon>Glossata</taxon>
        <taxon>Ditrysia</taxon>
        <taxon>Papilionoidea</taxon>
        <taxon>Pieridae</taxon>
        <taxon>Pierinae</taxon>
        <taxon>Leptosia</taxon>
    </lineage>
</organism>
<dbReference type="SUPFAM" id="SSF50814">
    <property type="entry name" value="Lipocalins"/>
    <property type="match status" value="1"/>
</dbReference>
<dbReference type="InterPro" id="IPR000463">
    <property type="entry name" value="Fatty_acid-bd"/>
</dbReference>
<dbReference type="GO" id="GO:0008289">
    <property type="term" value="F:lipid binding"/>
    <property type="evidence" value="ECO:0007669"/>
    <property type="project" value="UniProtKB-KW"/>
</dbReference>
<proteinExistence type="inferred from homology"/>
<evidence type="ECO:0000256" key="3">
    <source>
        <dbReference type="RuleBase" id="RU003696"/>
    </source>
</evidence>
<dbReference type="PROSITE" id="PS00214">
    <property type="entry name" value="FABP"/>
    <property type="match status" value="1"/>
</dbReference>
<protein>
    <recommendedName>
        <fullName evidence="4">Cytosolic fatty-acid binding proteins domain-containing protein</fullName>
    </recommendedName>
</protein>
<comment type="caution">
    <text evidence="5">The sequence shown here is derived from an EMBL/GenBank/DDBJ whole genome shotgun (WGS) entry which is preliminary data.</text>
</comment>
<dbReference type="InterPro" id="IPR000566">
    <property type="entry name" value="Lipocln_cytosolic_FA-bd_dom"/>
</dbReference>
<evidence type="ECO:0000256" key="1">
    <source>
        <dbReference type="ARBA" id="ARBA00008390"/>
    </source>
</evidence>
<dbReference type="Gene3D" id="2.40.128.20">
    <property type="match status" value="1"/>
</dbReference>
<keyword evidence="2" id="KW-0446">Lipid-binding</keyword>